<dbReference type="Proteomes" id="UP001412239">
    <property type="component" value="Unassembled WGS sequence"/>
</dbReference>
<feature type="region of interest" description="Disordered" evidence="1">
    <location>
        <begin position="18"/>
        <end position="49"/>
    </location>
</feature>
<accession>A0A292Q131</accession>
<dbReference type="EMBL" id="LN890988">
    <property type="protein sequence ID" value="CUS12588.1"/>
    <property type="molecule type" value="Genomic_DNA"/>
</dbReference>
<evidence type="ECO:0000256" key="1">
    <source>
        <dbReference type="SAM" id="MobiDB-lite"/>
    </source>
</evidence>
<protein>
    <submittedName>
        <fullName evidence="2">Uncharacterized protein</fullName>
    </submittedName>
</protein>
<proteinExistence type="predicted"/>
<name>A0A292Q131_9PEZI</name>
<evidence type="ECO:0000313" key="3">
    <source>
        <dbReference type="Proteomes" id="UP001412239"/>
    </source>
</evidence>
<keyword evidence="3" id="KW-1185">Reference proteome</keyword>
<sequence>MVGFNRVWISTPGVPPVTGKRRFAMPRQTDSMGPLTSEPSPKESPRRRRPFRLPYATAHLYSSTDIFILSLRRSRALASSEVPAGTWTGVRTTPESLRSRLILICRPYPSPTPSSGTVQYSGPVISETHVISFHSTELFKFSWTDVSVTRLNSKDRVANGALEIGCIRKRKFYQSGLTNGRL</sequence>
<reference evidence="2" key="1">
    <citation type="submission" date="2015-10" db="EMBL/GenBank/DDBJ databases">
        <authorList>
            <person name="Regsiter A."/>
            <person name="william w."/>
        </authorList>
    </citation>
    <scope>NUCLEOTIDE SEQUENCE</scope>
    <source>
        <strain evidence="2">Montdore</strain>
    </source>
</reference>
<evidence type="ECO:0000313" key="2">
    <source>
        <dbReference type="EMBL" id="CUS12588.1"/>
    </source>
</evidence>
<gene>
    <name evidence="2" type="ORF">GSTUAT00003325001</name>
</gene>
<organism evidence="2 3">
    <name type="scientific">Tuber aestivum</name>
    <name type="common">summer truffle</name>
    <dbReference type="NCBI Taxonomy" id="59557"/>
    <lineage>
        <taxon>Eukaryota</taxon>
        <taxon>Fungi</taxon>
        <taxon>Dikarya</taxon>
        <taxon>Ascomycota</taxon>
        <taxon>Pezizomycotina</taxon>
        <taxon>Pezizomycetes</taxon>
        <taxon>Pezizales</taxon>
        <taxon>Tuberaceae</taxon>
        <taxon>Tuber</taxon>
    </lineage>
</organism>
<dbReference type="AlphaFoldDB" id="A0A292Q131"/>